<dbReference type="Pfam" id="PF07690">
    <property type="entry name" value="MFS_1"/>
    <property type="match status" value="1"/>
</dbReference>
<feature type="transmembrane region" description="Helical" evidence="7">
    <location>
        <begin position="277"/>
        <end position="301"/>
    </location>
</feature>
<feature type="transmembrane region" description="Helical" evidence="7">
    <location>
        <begin position="178"/>
        <end position="198"/>
    </location>
</feature>
<dbReference type="NCBIfam" id="TIGR00711">
    <property type="entry name" value="efflux_EmrB"/>
    <property type="match status" value="1"/>
</dbReference>
<evidence type="ECO:0000256" key="2">
    <source>
        <dbReference type="ARBA" id="ARBA00022448"/>
    </source>
</evidence>
<feature type="transmembrane region" description="Helical" evidence="7">
    <location>
        <begin position="406"/>
        <end position="427"/>
    </location>
</feature>
<feature type="transmembrane region" description="Helical" evidence="7">
    <location>
        <begin position="21"/>
        <end position="47"/>
    </location>
</feature>
<organism evidence="9 10">
    <name type="scientific">Sporolactobacillus shoreicorticis</name>
    <dbReference type="NCBI Taxonomy" id="1923877"/>
    <lineage>
        <taxon>Bacteria</taxon>
        <taxon>Bacillati</taxon>
        <taxon>Bacillota</taxon>
        <taxon>Bacilli</taxon>
        <taxon>Bacillales</taxon>
        <taxon>Sporolactobacillaceae</taxon>
        <taxon>Sporolactobacillus</taxon>
    </lineage>
</organism>
<protein>
    <submittedName>
        <fullName evidence="9">DHA2 family efflux MFS transporter permease subunit</fullName>
    </submittedName>
</protein>
<evidence type="ECO:0000256" key="7">
    <source>
        <dbReference type="SAM" id="Phobius"/>
    </source>
</evidence>
<keyword evidence="2" id="KW-0813">Transport</keyword>
<dbReference type="Gene3D" id="1.20.1250.20">
    <property type="entry name" value="MFS general substrate transporter like domains"/>
    <property type="match status" value="1"/>
</dbReference>
<keyword evidence="6 7" id="KW-0472">Membrane</keyword>
<dbReference type="PROSITE" id="PS50850">
    <property type="entry name" value="MFS"/>
    <property type="match status" value="1"/>
</dbReference>
<dbReference type="InterPro" id="IPR036259">
    <property type="entry name" value="MFS_trans_sf"/>
</dbReference>
<reference evidence="10" key="1">
    <citation type="journal article" date="2019" name="Int. J. Syst. Evol. Microbiol.">
        <title>The Global Catalogue of Microorganisms (GCM) 10K type strain sequencing project: providing services to taxonomists for standard genome sequencing and annotation.</title>
        <authorList>
            <consortium name="The Broad Institute Genomics Platform"/>
            <consortium name="The Broad Institute Genome Sequencing Center for Infectious Disease"/>
            <person name="Wu L."/>
            <person name="Ma J."/>
        </authorList>
    </citation>
    <scope>NUCLEOTIDE SEQUENCE [LARGE SCALE GENOMIC DNA]</scope>
    <source>
        <strain evidence="10">TISTR 2466</strain>
    </source>
</reference>
<sequence length="485" mass="52572">MELETQQAVVTNTNEKVTKNVIIMLAILFSGYFVIILDDIFVNVAIARIMVEFHVAPNVAQWLGSSRMLVLGILVPVSAFFIQRFTTKQLFTSAMSLFFLGTILSGISTSFELLLTGRVLQAIGGAIILPMLMNLVLVTVPVARRGAAMGTVQLMVMFAPALGPTISGLIVQNLSWRWLFFIVLPIAALCILSGLLFLKNVTEQTRPTIDILSFILSVFGFGGIVYGFSSAGKVGFVNPMVMICLAIGLASLALFAWRQLKLEVPMLDLRVFRFKTFRLTIVFVIIIVIIISSMTMMLPIYMQSALAFSAVLTGLIMMPGGIINGLISPVTGTLYDKFGPKGLLIPGIVLLIATLFALRFVQAGVNPWIVSLLYALLMTSMGMVMMPAQTNGLNNLPKSFYPHGTALLETVLQVSGAIGTAFFITIMQTGQQSALKGIQKPGPADMSQALTVGVRHALTAALILALIGFIITLFVKRVRIQPSNE</sequence>
<dbReference type="InterPro" id="IPR020846">
    <property type="entry name" value="MFS_dom"/>
</dbReference>
<feature type="transmembrane region" description="Helical" evidence="7">
    <location>
        <begin position="89"/>
        <end position="107"/>
    </location>
</feature>
<name>A0ABW5S2M7_9BACL</name>
<keyword evidence="4 7" id="KW-0812">Transmembrane</keyword>
<dbReference type="PANTHER" id="PTHR42718">
    <property type="entry name" value="MAJOR FACILITATOR SUPERFAMILY MULTIDRUG TRANSPORTER MFSC"/>
    <property type="match status" value="1"/>
</dbReference>
<proteinExistence type="predicted"/>
<evidence type="ECO:0000256" key="5">
    <source>
        <dbReference type="ARBA" id="ARBA00022989"/>
    </source>
</evidence>
<feature type="transmembrane region" description="Helical" evidence="7">
    <location>
        <begin position="307"/>
        <end position="330"/>
    </location>
</feature>
<evidence type="ECO:0000256" key="3">
    <source>
        <dbReference type="ARBA" id="ARBA00022475"/>
    </source>
</evidence>
<dbReference type="SUPFAM" id="SSF103473">
    <property type="entry name" value="MFS general substrate transporter"/>
    <property type="match status" value="1"/>
</dbReference>
<feature type="domain" description="Major facilitator superfamily (MFS) profile" evidence="8">
    <location>
        <begin position="24"/>
        <end position="480"/>
    </location>
</feature>
<comment type="caution">
    <text evidence="9">The sequence shown here is derived from an EMBL/GenBank/DDBJ whole genome shotgun (WGS) entry which is preliminary data.</text>
</comment>
<feature type="transmembrane region" description="Helical" evidence="7">
    <location>
        <begin position="235"/>
        <end position="257"/>
    </location>
</feature>
<dbReference type="RefSeq" id="WP_253062473.1">
    <property type="nucleotide sequence ID" value="NZ_JAMXWM010000013.1"/>
</dbReference>
<evidence type="ECO:0000313" key="9">
    <source>
        <dbReference type="EMBL" id="MFD2693589.1"/>
    </source>
</evidence>
<keyword evidence="10" id="KW-1185">Reference proteome</keyword>
<feature type="transmembrane region" description="Helical" evidence="7">
    <location>
        <begin position="342"/>
        <end position="361"/>
    </location>
</feature>
<feature type="transmembrane region" description="Helical" evidence="7">
    <location>
        <begin position="119"/>
        <end position="140"/>
    </location>
</feature>
<feature type="transmembrane region" description="Helical" evidence="7">
    <location>
        <begin position="210"/>
        <end position="229"/>
    </location>
</feature>
<feature type="transmembrane region" description="Helical" evidence="7">
    <location>
        <begin position="456"/>
        <end position="475"/>
    </location>
</feature>
<feature type="transmembrane region" description="Helical" evidence="7">
    <location>
        <begin position="152"/>
        <end position="172"/>
    </location>
</feature>
<feature type="transmembrane region" description="Helical" evidence="7">
    <location>
        <begin position="59"/>
        <end position="82"/>
    </location>
</feature>
<keyword evidence="5 7" id="KW-1133">Transmembrane helix</keyword>
<dbReference type="EMBL" id="JBHUMQ010000018">
    <property type="protein sequence ID" value="MFD2693589.1"/>
    <property type="molecule type" value="Genomic_DNA"/>
</dbReference>
<dbReference type="InterPro" id="IPR004638">
    <property type="entry name" value="EmrB-like"/>
</dbReference>
<evidence type="ECO:0000256" key="1">
    <source>
        <dbReference type="ARBA" id="ARBA00004651"/>
    </source>
</evidence>
<evidence type="ECO:0000256" key="4">
    <source>
        <dbReference type="ARBA" id="ARBA00022692"/>
    </source>
</evidence>
<dbReference type="Proteomes" id="UP001597399">
    <property type="component" value="Unassembled WGS sequence"/>
</dbReference>
<feature type="transmembrane region" description="Helical" evidence="7">
    <location>
        <begin position="367"/>
        <end position="386"/>
    </location>
</feature>
<accession>A0ABW5S2M7</accession>
<dbReference type="InterPro" id="IPR011701">
    <property type="entry name" value="MFS"/>
</dbReference>
<dbReference type="Gene3D" id="1.20.1720.10">
    <property type="entry name" value="Multidrug resistance protein D"/>
    <property type="match status" value="1"/>
</dbReference>
<dbReference type="PANTHER" id="PTHR42718:SF43">
    <property type="entry name" value="LINCOMYCIN RESISTANCE PROTEIN LMRB"/>
    <property type="match status" value="1"/>
</dbReference>
<keyword evidence="3" id="KW-1003">Cell membrane</keyword>
<evidence type="ECO:0000259" key="8">
    <source>
        <dbReference type="PROSITE" id="PS50850"/>
    </source>
</evidence>
<evidence type="ECO:0000313" key="10">
    <source>
        <dbReference type="Proteomes" id="UP001597399"/>
    </source>
</evidence>
<evidence type="ECO:0000256" key="6">
    <source>
        <dbReference type="ARBA" id="ARBA00023136"/>
    </source>
</evidence>
<gene>
    <name evidence="9" type="ORF">ACFSUE_08105</name>
</gene>
<comment type="subcellular location">
    <subcellularLocation>
        <location evidence="1">Cell membrane</location>
        <topology evidence="1">Multi-pass membrane protein</topology>
    </subcellularLocation>
</comment>